<dbReference type="Proteomes" id="UP000775213">
    <property type="component" value="Unassembled WGS sequence"/>
</dbReference>
<evidence type="ECO:0000313" key="1">
    <source>
        <dbReference type="EMBL" id="KAH0469378.1"/>
    </source>
</evidence>
<proteinExistence type="predicted"/>
<evidence type="ECO:0000313" key="2">
    <source>
        <dbReference type="Proteomes" id="UP000775213"/>
    </source>
</evidence>
<organism evidence="1 2">
    <name type="scientific">Dendrobium chrysotoxum</name>
    <name type="common">Orchid</name>
    <dbReference type="NCBI Taxonomy" id="161865"/>
    <lineage>
        <taxon>Eukaryota</taxon>
        <taxon>Viridiplantae</taxon>
        <taxon>Streptophyta</taxon>
        <taxon>Embryophyta</taxon>
        <taxon>Tracheophyta</taxon>
        <taxon>Spermatophyta</taxon>
        <taxon>Magnoliopsida</taxon>
        <taxon>Liliopsida</taxon>
        <taxon>Asparagales</taxon>
        <taxon>Orchidaceae</taxon>
        <taxon>Epidendroideae</taxon>
        <taxon>Malaxideae</taxon>
        <taxon>Dendrobiinae</taxon>
        <taxon>Dendrobium</taxon>
    </lineage>
</organism>
<name>A0AAV7HMT6_DENCH</name>
<keyword evidence="2" id="KW-1185">Reference proteome</keyword>
<dbReference type="EMBL" id="JAGFBR010000002">
    <property type="protein sequence ID" value="KAH0469378.1"/>
    <property type="molecule type" value="Genomic_DNA"/>
</dbReference>
<comment type="caution">
    <text evidence="1">The sequence shown here is derived from an EMBL/GenBank/DDBJ whole genome shotgun (WGS) entry which is preliminary data.</text>
</comment>
<sequence>MRNKSLLVIEDIDCSIDLQNGDEDKQIHPSMAFSFNLIMLFREGNIYAYWLAHKGVHISSTELFHNLNGFYDLKGMIRLDKLVLLRMVAFFGSDDFLWTCLSCGSRCFVLSGLNFHVRPKNFLGFVLANKKMMR</sequence>
<reference evidence="1 2" key="1">
    <citation type="journal article" date="2021" name="Hortic Res">
        <title>Chromosome-scale assembly of the Dendrobium chrysotoxum genome enhances the understanding of orchid evolution.</title>
        <authorList>
            <person name="Zhang Y."/>
            <person name="Zhang G.Q."/>
            <person name="Zhang D."/>
            <person name="Liu X.D."/>
            <person name="Xu X.Y."/>
            <person name="Sun W.H."/>
            <person name="Yu X."/>
            <person name="Zhu X."/>
            <person name="Wang Z.W."/>
            <person name="Zhao X."/>
            <person name="Zhong W.Y."/>
            <person name="Chen H."/>
            <person name="Yin W.L."/>
            <person name="Huang T."/>
            <person name="Niu S.C."/>
            <person name="Liu Z.J."/>
        </authorList>
    </citation>
    <scope>NUCLEOTIDE SEQUENCE [LARGE SCALE GENOMIC DNA]</scope>
    <source>
        <strain evidence="1">Lindl</strain>
    </source>
</reference>
<protein>
    <submittedName>
        <fullName evidence="1">Uncharacterized protein</fullName>
    </submittedName>
</protein>
<gene>
    <name evidence="1" type="ORF">IEQ34_000936</name>
</gene>
<dbReference type="AlphaFoldDB" id="A0AAV7HMT6"/>
<accession>A0AAV7HMT6</accession>